<dbReference type="PANTHER" id="PTHR21315:SF2">
    <property type="entry name" value="APRATAXIN AND PNK-LIKE FACTOR"/>
    <property type="match status" value="1"/>
</dbReference>
<protein>
    <recommendedName>
        <fullName evidence="4">Aprataxin and PNK-like factor</fullName>
    </recommendedName>
</protein>
<feature type="compositionally biased region" description="Polar residues" evidence="1">
    <location>
        <begin position="236"/>
        <end position="254"/>
    </location>
</feature>
<dbReference type="AlphaFoldDB" id="A0A9N9RAG6"/>
<evidence type="ECO:0000256" key="1">
    <source>
        <dbReference type="SAM" id="MobiDB-lite"/>
    </source>
</evidence>
<keyword evidence="3" id="KW-1185">Reference proteome</keyword>
<dbReference type="GO" id="GO:0035861">
    <property type="term" value="C:site of double-strand break"/>
    <property type="evidence" value="ECO:0007669"/>
    <property type="project" value="TreeGrafter"/>
</dbReference>
<dbReference type="EMBL" id="OU893337">
    <property type="protein sequence ID" value="CAG9793642.1"/>
    <property type="molecule type" value="Genomic_DNA"/>
</dbReference>
<feature type="compositionally biased region" description="Basic residues" evidence="1">
    <location>
        <begin position="298"/>
        <end position="309"/>
    </location>
</feature>
<proteinExistence type="predicted"/>
<feature type="compositionally biased region" description="Acidic residues" evidence="1">
    <location>
        <begin position="339"/>
        <end position="348"/>
    </location>
</feature>
<dbReference type="InterPro" id="IPR008984">
    <property type="entry name" value="SMAD_FHA_dom_sf"/>
</dbReference>
<sequence length="394" mass="44091">MVFKLIRTDSEEPCKILLGVGKHLIGRGKFLDCDDKRVSRHHGELEVTEDAVIIKALHQNPCFVIKKGTQETHILKQSCASDIRNGDRFGLLPDSYWYELLHCAIADEDQQIPSNIIQGNEDIDSAETEPFETDNDGVSQEININLNETITNNNPGSPSLLSPEPNKLATSSGETVGCDNDREIKTEETSPSKRSHSIEDKECTSGKKVKVENEENPEVKEEESVDMSEPSDASPGPSNDQMDPSRADNGQNDASKPPADPSQRERCIRNPQHKAQFSHPGDGDWGAGERGACPWGARCRRRDPRHWRAHDHPPAARQPPPHQPGNKRKRAAKKRFSETDDDEDDTDENSTPILNNKRTRKPLIKLNDWDNSDSLSGEDPYATDDEDSEWKPLD</sequence>
<dbReference type="OrthoDB" id="10256774at2759"/>
<accession>A0A9N9RAG6</accession>
<evidence type="ECO:0008006" key="4">
    <source>
        <dbReference type="Google" id="ProtNLM"/>
    </source>
</evidence>
<dbReference type="GO" id="GO:0006302">
    <property type="term" value="P:double-strand break repair"/>
    <property type="evidence" value="ECO:0007669"/>
    <property type="project" value="InterPro"/>
</dbReference>
<name>A0A9N9RAG6_9NEOP</name>
<gene>
    <name evidence="2" type="ORF">DIATSA_LOCUS11064</name>
</gene>
<evidence type="ECO:0000313" key="3">
    <source>
        <dbReference type="Proteomes" id="UP001153714"/>
    </source>
</evidence>
<feature type="region of interest" description="Disordered" evidence="1">
    <location>
        <begin position="148"/>
        <end position="394"/>
    </location>
</feature>
<dbReference type="Proteomes" id="UP001153714">
    <property type="component" value="Chromosome 6"/>
</dbReference>
<feature type="compositionally biased region" description="Basic and acidic residues" evidence="1">
    <location>
        <begin position="179"/>
        <end position="219"/>
    </location>
</feature>
<dbReference type="PANTHER" id="PTHR21315">
    <property type="entry name" value="APRATAXIN AND PNK-LIKE FACTOR-RELATED"/>
    <property type="match status" value="1"/>
</dbReference>
<evidence type="ECO:0000313" key="2">
    <source>
        <dbReference type="EMBL" id="CAG9793642.1"/>
    </source>
</evidence>
<dbReference type="SUPFAM" id="SSF49879">
    <property type="entry name" value="SMAD/FHA domain"/>
    <property type="match status" value="1"/>
</dbReference>
<dbReference type="Gene3D" id="2.60.200.20">
    <property type="match status" value="1"/>
</dbReference>
<reference evidence="2" key="1">
    <citation type="submission" date="2021-12" db="EMBL/GenBank/DDBJ databases">
        <authorList>
            <person name="King R."/>
        </authorList>
    </citation>
    <scope>NUCLEOTIDE SEQUENCE</scope>
</reference>
<dbReference type="GO" id="GO:0005634">
    <property type="term" value="C:nucleus"/>
    <property type="evidence" value="ECO:0007669"/>
    <property type="project" value="TreeGrafter"/>
</dbReference>
<reference evidence="2" key="2">
    <citation type="submission" date="2022-10" db="EMBL/GenBank/DDBJ databases">
        <authorList>
            <consortium name="ENA_rothamsted_submissions"/>
            <consortium name="culmorum"/>
            <person name="King R."/>
        </authorList>
    </citation>
    <scope>NUCLEOTIDE SEQUENCE</scope>
</reference>
<dbReference type="GO" id="GO:0008408">
    <property type="term" value="F:3'-5' exonuclease activity"/>
    <property type="evidence" value="ECO:0007669"/>
    <property type="project" value="InterPro"/>
</dbReference>
<feature type="compositionally biased region" description="Basic residues" evidence="1">
    <location>
        <begin position="325"/>
        <end position="334"/>
    </location>
</feature>
<dbReference type="InterPro" id="IPR039253">
    <property type="entry name" value="APLF"/>
</dbReference>
<organism evidence="2 3">
    <name type="scientific">Diatraea saccharalis</name>
    <name type="common">sugarcane borer</name>
    <dbReference type="NCBI Taxonomy" id="40085"/>
    <lineage>
        <taxon>Eukaryota</taxon>
        <taxon>Metazoa</taxon>
        <taxon>Ecdysozoa</taxon>
        <taxon>Arthropoda</taxon>
        <taxon>Hexapoda</taxon>
        <taxon>Insecta</taxon>
        <taxon>Pterygota</taxon>
        <taxon>Neoptera</taxon>
        <taxon>Endopterygota</taxon>
        <taxon>Lepidoptera</taxon>
        <taxon>Glossata</taxon>
        <taxon>Ditrysia</taxon>
        <taxon>Pyraloidea</taxon>
        <taxon>Crambidae</taxon>
        <taxon>Crambinae</taxon>
        <taxon>Diatraea</taxon>
    </lineage>
</organism>
<dbReference type="GO" id="GO:0003906">
    <property type="term" value="F:DNA-(apurinic or apyrimidinic site) endonuclease activity"/>
    <property type="evidence" value="ECO:0007669"/>
    <property type="project" value="InterPro"/>
</dbReference>